<dbReference type="CDD" id="cd05466">
    <property type="entry name" value="PBP2_LTTR_substrate"/>
    <property type="match status" value="1"/>
</dbReference>
<feature type="domain" description="HTH lysR-type" evidence="5">
    <location>
        <begin position="1"/>
        <end position="58"/>
    </location>
</feature>
<comment type="caution">
    <text evidence="6">The sequence shown here is derived from an EMBL/GenBank/DDBJ whole genome shotgun (WGS) entry which is preliminary data.</text>
</comment>
<dbReference type="Proteomes" id="UP000480929">
    <property type="component" value="Unassembled WGS sequence"/>
</dbReference>
<dbReference type="InterPro" id="IPR005119">
    <property type="entry name" value="LysR_subst-bd"/>
</dbReference>
<dbReference type="PANTHER" id="PTHR30346:SF0">
    <property type="entry name" value="HCA OPERON TRANSCRIPTIONAL ACTIVATOR HCAR"/>
    <property type="match status" value="1"/>
</dbReference>
<comment type="similarity">
    <text evidence="1">Belongs to the LysR transcriptional regulatory family.</text>
</comment>
<dbReference type="SUPFAM" id="SSF53850">
    <property type="entry name" value="Periplasmic binding protein-like II"/>
    <property type="match status" value="1"/>
</dbReference>
<name>A0A6N7SCJ7_9FIRM</name>
<accession>A0A6N7SCJ7</accession>
<dbReference type="OrthoDB" id="9803714at2"/>
<dbReference type="Gene3D" id="1.10.10.10">
    <property type="entry name" value="Winged helix-like DNA-binding domain superfamily/Winged helix DNA-binding domain"/>
    <property type="match status" value="1"/>
</dbReference>
<dbReference type="Gene3D" id="3.40.190.290">
    <property type="match status" value="1"/>
</dbReference>
<dbReference type="GO" id="GO:0003700">
    <property type="term" value="F:DNA-binding transcription factor activity"/>
    <property type="evidence" value="ECO:0007669"/>
    <property type="project" value="InterPro"/>
</dbReference>
<organism evidence="6 8">
    <name type="scientific">Holdemania massiliensis</name>
    <dbReference type="NCBI Taxonomy" id="1468449"/>
    <lineage>
        <taxon>Bacteria</taxon>
        <taxon>Bacillati</taxon>
        <taxon>Bacillota</taxon>
        <taxon>Erysipelotrichia</taxon>
        <taxon>Erysipelotrichales</taxon>
        <taxon>Erysipelotrichaceae</taxon>
        <taxon>Holdemania</taxon>
    </lineage>
</organism>
<dbReference type="Pfam" id="PF03466">
    <property type="entry name" value="LysR_substrate"/>
    <property type="match status" value="1"/>
</dbReference>
<keyword evidence="9" id="KW-1185">Reference proteome</keyword>
<proteinExistence type="inferred from homology"/>
<keyword evidence="4" id="KW-0804">Transcription</keyword>
<reference evidence="8 9" key="1">
    <citation type="journal article" date="2019" name="Nat. Med.">
        <title>A library of human gut bacterial isolates paired with longitudinal multiomics data enables mechanistic microbiome research.</title>
        <authorList>
            <person name="Poyet M."/>
            <person name="Groussin M."/>
            <person name="Gibbons S.M."/>
            <person name="Avila-Pacheco J."/>
            <person name="Jiang X."/>
            <person name="Kearney S.M."/>
            <person name="Perrotta A.R."/>
            <person name="Berdy B."/>
            <person name="Zhao S."/>
            <person name="Lieberman T.D."/>
            <person name="Swanson P.K."/>
            <person name="Smith M."/>
            <person name="Roesemann S."/>
            <person name="Alexander J.E."/>
            <person name="Rich S.A."/>
            <person name="Livny J."/>
            <person name="Vlamakis H."/>
            <person name="Clish C."/>
            <person name="Bullock K."/>
            <person name="Deik A."/>
            <person name="Scott J."/>
            <person name="Pierce K.A."/>
            <person name="Xavier R.J."/>
            <person name="Alm E.J."/>
        </authorList>
    </citation>
    <scope>NUCLEOTIDE SEQUENCE [LARGE SCALE GENOMIC DNA]</scope>
    <source>
        <strain evidence="6 8">BIOML-A4</strain>
        <strain evidence="7 9">BIOML-A5</strain>
    </source>
</reference>
<dbReference type="AlphaFoldDB" id="A0A6N7SCJ7"/>
<dbReference type="InterPro" id="IPR000847">
    <property type="entry name" value="LysR_HTH_N"/>
</dbReference>
<keyword evidence="2" id="KW-0805">Transcription regulation</keyword>
<evidence type="ECO:0000259" key="5">
    <source>
        <dbReference type="PROSITE" id="PS50931"/>
    </source>
</evidence>
<evidence type="ECO:0000256" key="1">
    <source>
        <dbReference type="ARBA" id="ARBA00009437"/>
    </source>
</evidence>
<gene>
    <name evidence="7" type="ORF">GKD88_17935</name>
    <name evidence="6" type="ORF">GKE08_18025</name>
</gene>
<dbReference type="PANTHER" id="PTHR30346">
    <property type="entry name" value="TRANSCRIPTIONAL DUAL REGULATOR HCAR-RELATED"/>
    <property type="match status" value="1"/>
</dbReference>
<sequence length="310" mass="35501">MDVKALSYYVAIVDQKSINKAAELLYISQPVLTRTVKALEKELGVQLLICNNHGIEITTVGQNLYYYARSILSQFEEIERLKKTFGSCIETRLRVSTAMILLQDSIIQKYFSSVNSDHSFIDIRETGIEEAINNVRSQASEIAILALNTVQYRTLQRVCKIHELEMHVIDKGSVYVHLSQKHALAQADTVKASSLLSMIYLHTPEDFFTRLNYPVKIGDTELSQFKRIITVNNYHTIINLLKHSDAFMFGNRWQIEDLKKGGIASIRLEDGHIQRHLVWLHRQRQTLSDEARLFLNLFLAPLNQSIPAKA</sequence>
<dbReference type="SUPFAM" id="SSF46785">
    <property type="entry name" value="Winged helix' DNA-binding domain"/>
    <property type="match status" value="1"/>
</dbReference>
<evidence type="ECO:0000256" key="3">
    <source>
        <dbReference type="ARBA" id="ARBA00023125"/>
    </source>
</evidence>
<keyword evidence="3" id="KW-0238">DNA-binding</keyword>
<dbReference type="Pfam" id="PF00126">
    <property type="entry name" value="HTH_1"/>
    <property type="match status" value="1"/>
</dbReference>
<dbReference type="GO" id="GO:0003677">
    <property type="term" value="F:DNA binding"/>
    <property type="evidence" value="ECO:0007669"/>
    <property type="project" value="UniProtKB-KW"/>
</dbReference>
<dbReference type="EMBL" id="WKPJ01000048">
    <property type="protein sequence ID" value="MSA91225.1"/>
    <property type="molecule type" value="Genomic_DNA"/>
</dbReference>
<evidence type="ECO:0000313" key="8">
    <source>
        <dbReference type="Proteomes" id="UP000433575"/>
    </source>
</evidence>
<dbReference type="FunFam" id="1.10.10.10:FF:000001">
    <property type="entry name" value="LysR family transcriptional regulator"/>
    <property type="match status" value="1"/>
</dbReference>
<dbReference type="InterPro" id="IPR036390">
    <property type="entry name" value="WH_DNA-bd_sf"/>
</dbReference>
<protein>
    <submittedName>
        <fullName evidence="6">LysR family transcriptional regulator</fullName>
    </submittedName>
</protein>
<dbReference type="GO" id="GO:0032993">
    <property type="term" value="C:protein-DNA complex"/>
    <property type="evidence" value="ECO:0007669"/>
    <property type="project" value="TreeGrafter"/>
</dbReference>
<dbReference type="PRINTS" id="PR00039">
    <property type="entry name" value="HTHLYSR"/>
</dbReference>
<dbReference type="EMBL" id="WKPI01000051">
    <property type="protein sequence ID" value="MSC35002.1"/>
    <property type="molecule type" value="Genomic_DNA"/>
</dbReference>
<dbReference type="Proteomes" id="UP000433575">
    <property type="component" value="Unassembled WGS sequence"/>
</dbReference>
<evidence type="ECO:0000256" key="4">
    <source>
        <dbReference type="ARBA" id="ARBA00023163"/>
    </source>
</evidence>
<evidence type="ECO:0000313" key="7">
    <source>
        <dbReference type="EMBL" id="MSC35002.1"/>
    </source>
</evidence>
<evidence type="ECO:0000313" key="6">
    <source>
        <dbReference type="EMBL" id="MSA91225.1"/>
    </source>
</evidence>
<dbReference type="PROSITE" id="PS50931">
    <property type="entry name" value="HTH_LYSR"/>
    <property type="match status" value="1"/>
</dbReference>
<evidence type="ECO:0000313" key="9">
    <source>
        <dbReference type="Proteomes" id="UP000480929"/>
    </source>
</evidence>
<dbReference type="InterPro" id="IPR036388">
    <property type="entry name" value="WH-like_DNA-bd_sf"/>
</dbReference>
<evidence type="ECO:0000256" key="2">
    <source>
        <dbReference type="ARBA" id="ARBA00023015"/>
    </source>
</evidence>
<dbReference type="RefSeq" id="WP_154240561.1">
    <property type="nucleotide sequence ID" value="NZ_CALJPI010000071.1"/>
</dbReference>